<dbReference type="InterPro" id="IPR042197">
    <property type="entry name" value="Apaf_helical"/>
</dbReference>
<protein>
    <submittedName>
        <fullName evidence="10">Disease resistance protein RPM1-like</fullName>
    </submittedName>
</protein>
<comment type="similarity">
    <text evidence="1">Belongs to the disease resistance NB-LRR family.</text>
</comment>
<evidence type="ECO:0000313" key="11">
    <source>
        <dbReference type="Proteomes" id="UP000797356"/>
    </source>
</evidence>
<dbReference type="PANTHER" id="PTHR23155">
    <property type="entry name" value="DISEASE RESISTANCE PROTEIN RP"/>
    <property type="match status" value="1"/>
</dbReference>
<dbReference type="PRINTS" id="PR00364">
    <property type="entry name" value="DISEASERSIST"/>
</dbReference>
<dbReference type="Gene3D" id="1.20.5.4130">
    <property type="match status" value="1"/>
</dbReference>
<keyword evidence="3" id="KW-0677">Repeat</keyword>
<dbReference type="InterPro" id="IPR027417">
    <property type="entry name" value="P-loop_NTPase"/>
</dbReference>
<dbReference type="Pfam" id="PF00931">
    <property type="entry name" value="NB-ARC"/>
    <property type="match status" value="1"/>
</dbReference>
<dbReference type="GO" id="GO:0043531">
    <property type="term" value="F:ADP binding"/>
    <property type="evidence" value="ECO:0007669"/>
    <property type="project" value="InterPro"/>
</dbReference>
<keyword evidence="5" id="KW-0611">Plant defense</keyword>
<evidence type="ECO:0000256" key="1">
    <source>
        <dbReference type="ARBA" id="ARBA00008894"/>
    </source>
</evidence>
<dbReference type="InterPro" id="IPR055414">
    <property type="entry name" value="LRR_R13L4/SHOC2-like"/>
</dbReference>
<reference evidence="10" key="2">
    <citation type="submission" date="2019-07" db="EMBL/GenBank/DDBJ databases">
        <authorList>
            <person name="Yang Y."/>
            <person name="Bocs S."/>
            <person name="Baudouin L."/>
        </authorList>
    </citation>
    <scope>NUCLEOTIDE SEQUENCE</scope>
    <source>
        <tissue evidence="10">Spear leaf of Hainan Tall coconut</tissue>
    </source>
</reference>
<comment type="caution">
    <text evidence="10">The sequence shown here is derived from an EMBL/GenBank/DDBJ whole genome shotgun (WGS) entry which is preliminary data.</text>
</comment>
<evidence type="ECO:0000313" key="10">
    <source>
        <dbReference type="EMBL" id="KAG1363784.1"/>
    </source>
</evidence>
<dbReference type="EMBL" id="CM017882">
    <property type="protein sequence ID" value="KAG1363784.1"/>
    <property type="molecule type" value="Genomic_DNA"/>
</dbReference>
<evidence type="ECO:0000259" key="8">
    <source>
        <dbReference type="Pfam" id="PF23559"/>
    </source>
</evidence>
<dbReference type="Gene3D" id="3.80.10.10">
    <property type="entry name" value="Ribonuclease Inhibitor"/>
    <property type="match status" value="1"/>
</dbReference>
<evidence type="ECO:0000259" key="6">
    <source>
        <dbReference type="Pfam" id="PF00931"/>
    </source>
</evidence>
<gene>
    <name evidence="10" type="ORF">COCNU_11G006110</name>
</gene>
<evidence type="ECO:0000256" key="4">
    <source>
        <dbReference type="ARBA" id="ARBA00022741"/>
    </source>
</evidence>
<feature type="domain" description="NB-ARC" evidence="6">
    <location>
        <begin position="167"/>
        <end position="344"/>
    </location>
</feature>
<keyword evidence="2" id="KW-0433">Leucine-rich repeat</keyword>
<accession>A0A8K0N999</accession>
<evidence type="ECO:0000256" key="2">
    <source>
        <dbReference type="ARBA" id="ARBA00022614"/>
    </source>
</evidence>
<name>A0A8K0N999_COCNU</name>
<dbReference type="InterPro" id="IPR038005">
    <property type="entry name" value="RX-like_CC"/>
</dbReference>
<dbReference type="SUPFAM" id="SSF52540">
    <property type="entry name" value="P-loop containing nucleoside triphosphate hydrolases"/>
    <property type="match status" value="1"/>
</dbReference>
<dbReference type="Pfam" id="PF23598">
    <property type="entry name" value="LRR_14"/>
    <property type="match status" value="1"/>
</dbReference>
<feature type="domain" description="Disease resistance R13L4/SHOC-2-like LRR" evidence="9">
    <location>
        <begin position="561"/>
        <end position="875"/>
    </location>
</feature>
<dbReference type="PANTHER" id="PTHR23155:SF1205">
    <property type="entry name" value="DISEASE RESISTANCE PROTEIN RPM1"/>
    <property type="match status" value="1"/>
</dbReference>
<proteinExistence type="inferred from homology"/>
<organism evidence="10 11">
    <name type="scientific">Cocos nucifera</name>
    <name type="common">Coconut palm</name>
    <dbReference type="NCBI Taxonomy" id="13894"/>
    <lineage>
        <taxon>Eukaryota</taxon>
        <taxon>Viridiplantae</taxon>
        <taxon>Streptophyta</taxon>
        <taxon>Embryophyta</taxon>
        <taxon>Tracheophyta</taxon>
        <taxon>Spermatophyta</taxon>
        <taxon>Magnoliopsida</taxon>
        <taxon>Liliopsida</taxon>
        <taxon>Arecaceae</taxon>
        <taxon>Arecoideae</taxon>
        <taxon>Cocoseae</taxon>
        <taxon>Attaleinae</taxon>
        <taxon>Cocos</taxon>
    </lineage>
</organism>
<dbReference type="Proteomes" id="UP000797356">
    <property type="component" value="Chromosome 11"/>
</dbReference>
<dbReference type="FunFam" id="3.40.50.300:FF:001091">
    <property type="entry name" value="Probable disease resistance protein At1g61300"/>
    <property type="match status" value="1"/>
</dbReference>
<dbReference type="GO" id="GO:0009626">
    <property type="term" value="P:plant-type hypersensitive response"/>
    <property type="evidence" value="ECO:0007669"/>
    <property type="project" value="UniProtKB-ARBA"/>
</dbReference>
<dbReference type="GO" id="GO:0002758">
    <property type="term" value="P:innate immune response-activating signaling pathway"/>
    <property type="evidence" value="ECO:0007669"/>
    <property type="project" value="UniProtKB-ARBA"/>
</dbReference>
<evidence type="ECO:0000259" key="9">
    <source>
        <dbReference type="Pfam" id="PF23598"/>
    </source>
</evidence>
<evidence type="ECO:0000256" key="5">
    <source>
        <dbReference type="ARBA" id="ARBA00022821"/>
    </source>
</evidence>
<dbReference type="InterPro" id="IPR044974">
    <property type="entry name" value="Disease_R_plants"/>
</dbReference>
<dbReference type="InterPro" id="IPR002182">
    <property type="entry name" value="NB-ARC"/>
</dbReference>
<keyword evidence="11" id="KW-1185">Reference proteome</keyword>
<feature type="domain" description="Disease resistance protein winged helix" evidence="8">
    <location>
        <begin position="432"/>
        <end position="503"/>
    </location>
</feature>
<evidence type="ECO:0000259" key="7">
    <source>
        <dbReference type="Pfam" id="PF18052"/>
    </source>
</evidence>
<dbReference type="InterPro" id="IPR041118">
    <property type="entry name" value="Rx_N"/>
</dbReference>
<dbReference type="Gene3D" id="1.10.10.10">
    <property type="entry name" value="Winged helix-like DNA-binding domain superfamily/Winged helix DNA-binding domain"/>
    <property type="match status" value="1"/>
</dbReference>
<dbReference type="AlphaFoldDB" id="A0A8K0N999"/>
<keyword evidence="4" id="KW-0547">Nucleotide-binding</keyword>
<dbReference type="InterPro" id="IPR032675">
    <property type="entry name" value="LRR_dom_sf"/>
</dbReference>
<dbReference type="InterPro" id="IPR058922">
    <property type="entry name" value="WHD_DRP"/>
</dbReference>
<reference evidence="10" key="1">
    <citation type="journal article" date="2017" name="Gigascience">
        <title>The genome draft of coconut (Cocos nucifera).</title>
        <authorList>
            <person name="Xiao Y."/>
            <person name="Xu P."/>
            <person name="Fan H."/>
            <person name="Baudouin L."/>
            <person name="Xia W."/>
            <person name="Bocs S."/>
            <person name="Xu J."/>
            <person name="Li Q."/>
            <person name="Guo A."/>
            <person name="Zhou L."/>
            <person name="Li J."/>
            <person name="Wu Y."/>
            <person name="Ma Z."/>
            <person name="Armero A."/>
            <person name="Issali A.E."/>
            <person name="Liu N."/>
            <person name="Peng M."/>
            <person name="Yang Y."/>
        </authorList>
    </citation>
    <scope>NUCLEOTIDE SEQUENCE</scope>
    <source>
        <tissue evidence="10">Spear leaf of Hainan Tall coconut</tissue>
    </source>
</reference>
<feature type="domain" description="Disease resistance N-terminal" evidence="7">
    <location>
        <begin position="5"/>
        <end position="87"/>
    </location>
</feature>
<dbReference type="Gene3D" id="1.10.8.430">
    <property type="entry name" value="Helical domain of apoptotic protease-activating factors"/>
    <property type="match status" value="1"/>
</dbReference>
<dbReference type="CDD" id="cd14798">
    <property type="entry name" value="RX-CC_like"/>
    <property type="match status" value="1"/>
</dbReference>
<dbReference type="Pfam" id="PF23559">
    <property type="entry name" value="WHD_DRP"/>
    <property type="match status" value="1"/>
</dbReference>
<dbReference type="GO" id="GO:0042742">
    <property type="term" value="P:defense response to bacterium"/>
    <property type="evidence" value="ECO:0007669"/>
    <property type="project" value="UniProtKB-ARBA"/>
</dbReference>
<dbReference type="Gene3D" id="3.40.50.300">
    <property type="entry name" value="P-loop containing nucleotide triphosphate hydrolases"/>
    <property type="match status" value="1"/>
</dbReference>
<dbReference type="FunFam" id="1.10.10.10:FF:000322">
    <property type="entry name" value="Probable disease resistance protein At1g63360"/>
    <property type="match status" value="1"/>
</dbReference>
<dbReference type="OrthoDB" id="690341at2759"/>
<dbReference type="InterPro" id="IPR036388">
    <property type="entry name" value="WH-like_DNA-bd_sf"/>
</dbReference>
<sequence>MAGGALQFALQKLDSLLVKEQQLLRGVDTGVKDIRDELECIKSFLREADAREDRDGMKTWVNQVREIAYDIEDVLDEFMLHIDRPHGHGFASFLHKGVRYIMHLGTRRRIATAIREIKIQVRNISQRKDMYTIKFIDNGTSNAATNRLHDRHMAAIFIEEAELVGIEKPKEELIGWLVKGESQRKVISVVGMGGLGKTTLVRKVYDHERVKGWFSCHAWITVTQLFTIDELLRSIINQFYKERNELFPGRIDATEGIQLIEILRHFLRDKRYVVVLDDLWHIQEWDHLKYALPDNDCASRVLVTTRIMDVGLSCVETCGHVYKLEPLPPVKAWSLFCKKAFRSTTGGACPPELEDISRDIVKISDGLPLAIVAIAGLLSKKETSVLEWRTLRDNLHAELANNPKLEPIKRILLLSYNDLPHFLKSCFLYFSIFPKDYPVKRITLIRLWMAEGFIESERGETMEKVAVDYLDDLIDRNMVQVAEYYDYGRVRSYRVHDLIHEIILLKSKEENFSTSLYRQKTRMLGRIRRLSIHNTGKDVLQNTSLSHLRALFMFGVNALSSSSMRNLFYSFRLLKVLDLEGAPIERFPIEFGKLLHLRYLSLRNTRINKLSKSLGKLKNLETLDLKGTYVSELPTKILKLQSLRHLLAYHYYTGRHPPFYYTNGVKVPRGIGRLRDLQKLTYIEANQDSGIVRELGYLTQLRRLGIVKLRTEDGVNLCASIEKMNNLRSISVTSIGMDEFLDLQYLKSPPSDLQRLYLRGPLQTLPNWISTLQNLVRMRLRWSKLKEDSLGVLQALPNLVELTLIGAYDGVQLCCQKGGFQKLQILDLEQLDNLLFVILDGAMPNLQKMYIRHCMRLKVVPLGIEQLINLKELHLFDMPEAFVQRLRRHGGGDRPKVKHIPIVRSYDHEDRAYEEL</sequence>
<dbReference type="SUPFAM" id="SSF52058">
    <property type="entry name" value="L domain-like"/>
    <property type="match status" value="1"/>
</dbReference>
<dbReference type="Pfam" id="PF18052">
    <property type="entry name" value="Rx_N"/>
    <property type="match status" value="1"/>
</dbReference>
<evidence type="ECO:0000256" key="3">
    <source>
        <dbReference type="ARBA" id="ARBA00022737"/>
    </source>
</evidence>